<dbReference type="GeneID" id="82887692"/>
<dbReference type="Proteomes" id="UP000319986">
    <property type="component" value="Unassembled WGS sequence"/>
</dbReference>
<proteinExistence type="predicted"/>
<dbReference type="AlphaFoldDB" id="A0A4Y4C536"/>
<evidence type="ECO:0000313" key="2">
    <source>
        <dbReference type="Proteomes" id="UP000319986"/>
    </source>
</evidence>
<sequence>MLLPVIFRGKDGAEAAAMLDRWNPWFTRRVPAIVRETALDLAEGLVDVAFHRLTGASHFDELHHFFGASVWYPWGSSVSKDREIDEVLLNGMIVTLDEEFQALWVQCLVMALTENGTVPLTQRTWKLLLKSMGPIIKYAVSDSGLQEVDVDIRIDPKSLIAPTGPTTAVSWVGDVRGHRTAALASWWDRVDSLFIDAASREALIGAAKATVAALARLTTRDGGLLRVGLPEVARRGPANVLPIARDSAVIECPLRVFDTEAPRELVLFPVPDHRTARELRFALAGPVDTIHALWAPALAAAAQVHDGSHGEPPWMEKVVNASLRDYAEAEG</sequence>
<name>A0A4Y4C536_9CORY</name>
<dbReference type="RefSeq" id="WP_141329777.1">
    <property type="nucleotide sequence ID" value="NZ_BJNT01000011.1"/>
</dbReference>
<organism evidence="1 2">
    <name type="scientific">Corynebacterium variabile</name>
    <dbReference type="NCBI Taxonomy" id="1727"/>
    <lineage>
        <taxon>Bacteria</taxon>
        <taxon>Bacillati</taxon>
        <taxon>Actinomycetota</taxon>
        <taxon>Actinomycetes</taxon>
        <taxon>Mycobacteriales</taxon>
        <taxon>Corynebacteriaceae</taxon>
        <taxon>Corynebacterium</taxon>
    </lineage>
</organism>
<protein>
    <submittedName>
        <fullName evidence="1">Uncharacterized protein</fullName>
    </submittedName>
</protein>
<comment type="caution">
    <text evidence="1">The sequence shown here is derived from an EMBL/GenBank/DDBJ whole genome shotgun (WGS) entry which is preliminary data.</text>
</comment>
<dbReference type="EMBL" id="BJNT01000011">
    <property type="protein sequence ID" value="GEC86240.1"/>
    <property type="molecule type" value="Genomic_DNA"/>
</dbReference>
<accession>A0A4Y4C536</accession>
<evidence type="ECO:0000313" key="1">
    <source>
        <dbReference type="EMBL" id="GEC86240.1"/>
    </source>
</evidence>
<gene>
    <name evidence="1" type="ORF">CVA01_15540</name>
</gene>
<reference evidence="1 2" key="1">
    <citation type="submission" date="2019-06" db="EMBL/GenBank/DDBJ databases">
        <title>Whole genome shotgun sequence of Corynebacterium variabile NBRC 15286.</title>
        <authorList>
            <person name="Hosoyama A."/>
            <person name="Uohara A."/>
            <person name="Ohji S."/>
            <person name="Ichikawa N."/>
        </authorList>
    </citation>
    <scope>NUCLEOTIDE SEQUENCE [LARGE SCALE GENOMIC DNA]</scope>
    <source>
        <strain evidence="1 2">NBRC 15286</strain>
    </source>
</reference>